<dbReference type="HOGENOM" id="CLU_1362492_0_0_1"/>
<accession>M1DAJ3</accession>
<dbReference type="PaxDb" id="4113-PGSC0003DMT400085908"/>
<dbReference type="AlphaFoldDB" id="M1DAJ3"/>
<protein>
    <submittedName>
        <fullName evidence="1">Uncharacterized protein</fullName>
    </submittedName>
</protein>
<organism evidence="1 2">
    <name type="scientific">Solanum tuberosum</name>
    <name type="common">Potato</name>
    <dbReference type="NCBI Taxonomy" id="4113"/>
    <lineage>
        <taxon>Eukaryota</taxon>
        <taxon>Viridiplantae</taxon>
        <taxon>Streptophyta</taxon>
        <taxon>Embryophyta</taxon>
        <taxon>Tracheophyta</taxon>
        <taxon>Spermatophyta</taxon>
        <taxon>Magnoliopsida</taxon>
        <taxon>eudicotyledons</taxon>
        <taxon>Gunneridae</taxon>
        <taxon>Pentapetalae</taxon>
        <taxon>asterids</taxon>
        <taxon>lamiids</taxon>
        <taxon>Solanales</taxon>
        <taxon>Solanaceae</taxon>
        <taxon>Solanoideae</taxon>
        <taxon>Solaneae</taxon>
        <taxon>Solanum</taxon>
    </lineage>
</organism>
<dbReference type="Proteomes" id="UP000011115">
    <property type="component" value="Unassembled WGS sequence"/>
</dbReference>
<evidence type="ECO:0000313" key="2">
    <source>
        <dbReference type="Proteomes" id="UP000011115"/>
    </source>
</evidence>
<dbReference type="EnsemblPlants" id="PGSC0003DMT400085908">
    <property type="protein sequence ID" value="PGSC0003DMT400085908"/>
    <property type="gene ID" value="PGSC0003DMG400035479"/>
</dbReference>
<proteinExistence type="predicted"/>
<dbReference type="Gramene" id="PGSC0003DMT400085908">
    <property type="protein sequence ID" value="PGSC0003DMT400085908"/>
    <property type="gene ID" value="PGSC0003DMG400035479"/>
</dbReference>
<dbReference type="InParanoid" id="M1DAJ3"/>
<name>M1DAJ3_SOLTU</name>
<evidence type="ECO:0000313" key="1">
    <source>
        <dbReference type="EnsemblPlants" id="PGSC0003DMT400085908"/>
    </source>
</evidence>
<reference evidence="2" key="1">
    <citation type="journal article" date="2011" name="Nature">
        <title>Genome sequence and analysis of the tuber crop potato.</title>
        <authorList>
            <consortium name="The Potato Genome Sequencing Consortium"/>
        </authorList>
    </citation>
    <scope>NUCLEOTIDE SEQUENCE [LARGE SCALE GENOMIC DNA]</scope>
    <source>
        <strain evidence="2">cv. DM1-3 516 R44</strain>
    </source>
</reference>
<reference evidence="1" key="2">
    <citation type="submission" date="2015-06" db="UniProtKB">
        <authorList>
            <consortium name="EnsemblPlants"/>
        </authorList>
    </citation>
    <scope>IDENTIFICATION</scope>
    <source>
        <strain evidence="1">DM1-3 516 R44</strain>
    </source>
</reference>
<sequence>MPQRILLSRDVSHTATNFITEGHVACRDGCMDRYVPRGPRLRYNGGRSRGAAPVRGRAIEVSPKPQIDDRENQVSPEIAATPLLQDTLLSVISVLESFTRGGGATVTPRNSQTRERAQTHEHQQAPVIQDAVKQPPVDPMVWNDLAPVVGGQVALPIVLTEDEQRRYEKFRKMDPPQFQGGKSEYTYEFLTTCRELLEALQ</sequence>
<keyword evidence="2" id="KW-1185">Reference proteome</keyword>